<dbReference type="SUPFAM" id="SSF57716">
    <property type="entry name" value="Glucocorticoid receptor-like (DNA-binding domain)"/>
    <property type="match status" value="1"/>
</dbReference>
<reference evidence="3" key="1">
    <citation type="submission" date="2021-02" db="EMBL/GenBank/DDBJ databases">
        <authorList>
            <person name="Steward A R."/>
        </authorList>
    </citation>
    <scope>NUCLEOTIDE SEQUENCE</scope>
</reference>
<name>A0A821UH38_9NEOP</name>
<evidence type="ECO:0000313" key="4">
    <source>
        <dbReference type="Proteomes" id="UP000663880"/>
    </source>
</evidence>
<protein>
    <recommendedName>
        <fullName evidence="2">ZAD domain-containing protein</fullName>
    </recommendedName>
</protein>
<feature type="binding site" evidence="1">
    <location>
        <position position="53"/>
    </location>
    <ligand>
        <name>Zn(2+)</name>
        <dbReference type="ChEBI" id="CHEBI:29105"/>
    </ligand>
</feature>
<feature type="binding site" evidence="1">
    <location>
        <position position="7"/>
    </location>
    <ligand>
        <name>Zn(2+)</name>
        <dbReference type="ChEBI" id="CHEBI:29105"/>
    </ligand>
</feature>
<keyword evidence="1" id="KW-0863">Zinc-finger</keyword>
<comment type="caution">
    <text evidence="3">The sequence shown here is derived from an EMBL/GenBank/DDBJ whole genome shotgun (WGS) entry which is preliminary data.</text>
</comment>
<evidence type="ECO:0000259" key="2">
    <source>
        <dbReference type="PROSITE" id="PS51915"/>
    </source>
</evidence>
<dbReference type="InterPro" id="IPR012934">
    <property type="entry name" value="Znf_AD"/>
</dbReference>
<evidence type="ECO:0000313" key="3">
    <source>
        <dbReference type="EMBL" id="CAF4890149.1"/>
    </source>
</evidence>
<feature type="binding site" evidence="1">
    <location>
        <position position="50"/>
    </location>
    <ligand>
        <name>Zn(2+)</name>
        <dbReference type="ChEBI" id="CHEBI:29105"/>
    </ligand>
</feature>
<feature type="binding site" evidence="1">
    <location>
        <position position="4"/>
    </location>
    <ligand>
        <name>Zn(2+)</name>
        <dbReference type="ChEBI" id="CHEBI:29105"/>
    </ligand>
</feature>
<proteinExistence type="predicted"/>
<dbReference type="GO" id="GO:0008270">
    <property type="term" value="F:zinc ion binding"/>
    <property type="evidence" value="ECO:0007669"/>
    <property type="project" value="UniProtKB-UniRule"/>
</dbReference>
<sequence length="144" mass="16729">MDLCRCCHAEGCFQSLTELINTVTYEDMLKICFDIMICHAPDNNRQYAICNQCILKLQDAYYFKKQVIENEQRFSEYKNDLDMFPEVKLEPPSDTVPIGDSDDDIDLSTLKKLKSKSDKRIKKEKHKITEITGLLFIIQNPVKA</sequence>
<dbReference type="OrthoDB" id="4748970at2759"/>
<dbReference type="Proteomes" id="UP000663880">
    <property type="component" value="Unassembled WGS sequence"/>
</dbReference>
<organism evidence="3 4">
    <name type="scientific">Pieris macdunnoughi</name>
    <dbReference type="NCBI Taxonomy" id="345717"/>
    <lineage>
        <taxon>Eukaryota</taxon>
        <taxon>Metazoa</taxon>
        <taxon>Ecdysozoa</taxon>
        <taxon>Arthropoda</taxon>
        <taxon>Hexapoda</taxon>
        <taxon>Insecta</taxon>
        <taxon>Pterygota</taxon>
        <taxon>Neoptera</taxon>
        <taxon>Endopterygota</taxon>
        <taxon>Lepidoptera</taxon>
        <taxon>Glossata</taxon>
        <taxon>Ditrysia</taxon>
        <taxon>Papilionoidea</taxon>
        <taxon>Pieridae</taxon>
        <taxon>Pierinae</taxon>
        <taxon>Pieris</taxon>
    </lineage>
</organism>
<dbReference type="SMART" id="SM00868">
    <property type="entry name" value="zf-AD"/>
    <property type="match status" value="1"/>
</dbReference>
<dbReference type="PROSITE" id="PS51915">
    <property type="entry name" value="ZAD"/>
    <property type="match status" value="1"/>
</dbReference>
<accession>A0A821UH38</accession>
<gene>
    <name evidence="3" type="ORF">PMACD_LOCUS10381</name>
</gene>
<feature type="domain" description="ZAD" evidence="2">
    <location>
        <begin position="2"/>
        <end position="77"/>
    </location>
</feature>
<dbReference type="Pfam" id="PF07776">
    <property type="entry name" value="zf-AD"/>
    <property type="match status" value="1"/>
</dbReference>
<dbReference type="GO" id="GO:0005634">
    <property type="term" value="C:nucleus"/>
    <property type="evidence" value="ECO:0007669"/>
    <property type="project" value="InterPro"/>
</dbReference>
<keyword evidence="1" id="KW-0479">Metal-binding</keyword>
<dbReference type="EMBL" id="CAJOBZ010000031">
    <property type="protein sequence ID" value="CAF4890149.1"/>
    <property type="molecule type" value="Genomic_DNA"/>
</dbReference>
<keyword evidence="4" id="KW-1185">Reference proteome</keyword>
<dbReference type="AlphaFoldDB" id="A0A821UH38"/>
<evidence type="ECO:0000256" key="1">
    <source>
        <dbReference type="PROSITE-ProRule" id="PRU01263"/>
    </source>
</evidence>
<keyword evidence="1" id="KW-0862">Zinc</keyword>